<organism evidence="1 2">
    <name type="scientific">Edaphobacter acidisoli</name>
    <dbReference type="NCBI Taxonomy" id="2040573"/>
    <lineage>
        <taxon>Bacteria</taxon>
        <taxon>Pseudomonadati</taxon>
        <taxon>Acidobacteriota</taxon>
        <taxon>Terriglobia</taxon>
        <taxon>Terriglobales</taxon>
        <taxon>Acidobacteriaceae</taxon>
        <taxon>Edaphobacter</taxon>
    </lineage>
</organism>
<dbReference type="Proteomes" id="UP000648801">
    <property type="component" value="Unassembled WGS sequence"/>
</dbReference>
<evidence type="ECO:0000313" key="1">
    <source>
        <dbReference type="EMBL" id="GGA75213.1"/>
    </source>
</evidence>
<dbReference type="EMBL" id="BMJB01000002">
    <property type="protein sequence ID" value="GGA75213.1"/>
    <property type="molecule type" value="Genomic_DNA"/>
</dbReference>
<sequence>MQSVDIQSFSYEERQGMLSALTNAFADCGGWIIDRKTVSPTTVEFRIEIQLRAVLELYASLVSSGLELTRGAHLTLSELCTCRKNLPIAADLGQIVAIRLEVSFLEDVTLHSLLMTGSSYA</sequence>
<protein>
    <submittedName>
        <fullName evidence="1">Uncharacterized protein</fullName>
    </submittedName>
</protein>
<gene>
    <name evidence="1" type="ORF">GCM10011507_28240</name>
</gene>
<dbReference type="AlphaFoldDB" id="A0A916W8E4"/>
<keyword evidence="2" id="KW-1185">Reference proteome</keyword>
<comment type="caution">
    <text evidence="1">The sequence shown here is derived from an EMBL/GenBank/DDBJ whole genome shotgun (WGS) entry which is preliminary data.</text>
</comment>
<dbReference type="RefSeq" id="WP_188760163.1">
    <property type="nucleotide sequence ID" value="NZ_BMJB01000002.1"/>
</dbReference>
<proteinExistence type="predicted"/>
<reference evidence="1" key="1">
    <citation type="journal article" date="2014" name="Int. J. Syst. Evol. Microbiol.">
        <title>Complete genome sequence of Corynebacterium casei LMG S-19264T (=DSM 44701T), isolated from a smear-ripened cheese.</title>
        <authorList>
            <consortium name="US DOE Joint Genome Institute (JGI-PGF)"/>
            <person name="Walter F."/>
            <person name="Albersmeier A."/>
            <person name="Kalinowski J."/>
            <person name="Ruckert C."/>
        </authorList>
    </citation>
    <scope>NUCLEOTIDE SEQUENCE</scope>
    <source>
        <strain evidence="1">CGMCC 1.15447</strain>
    </source>
</reference>
<accession>A0A916W8E4</accession>
<name>A0A916W8E4_9BACT</name>
<reference evidence="1" key="2">
    <citation type="submission" date="2020-09" db="EMBL/GenBank/DDBJ databases">
        <authorList>
            <person name="Sun Q."/>
            <person name="Zhou Y."/>
        </authorList>
    </citation>
    <scope>NUCLEOTIDE SEQUENCE</scope>
    <source>
        <strain evidence="1">CGMCC 1.15447</strain>
    </source>
</reference>
<evidence type="ECO:0000313" key="2">
    <source>
        <dbReference type="Proteomes" id="UP000648801"/>
    </source>
</evidence>